<gene>
    <name evidence="2" type="ORF">GOODEAATRI_022886</name>
</gene>
<dbReference type="Proteomes" id="UP001476798">
    <property type="component" value="Unassembled WGS sequence"/>
</dbReference>
<proteinExistence type="predicted"/>
<sequence length="143" mass="14190">MHSLTPVDSVPPPRAPSSKSPTSLTLSAPVPDSTEGSADTPASVSAGVQLDTPALVSARGQLEAPAPVSAGDQPDISPSASAFPDQPPATVAQLFLLTHFLGFLWGILSKVFGVPAPASAVGRHNASAAASTVGRCDASAPAD</sequence>
<feature type="region of interest" description="Disordered" evidence="1">
    <location>
        <begin position="1"/>
        <end position="84"/>
    </location>
</feature>
<organism evidence="2 3">
    <name type="scientific">Goodea atripinnis</name>
    <dbReference type="NCBI Taxonomy" id="208336"/>
    <lineage>
        <taxon>Eukaryota</taxon>
        <taxon>Metazoa</taxon>
        <taxon>Chordata</taxon>
        <taxon>Craniata</taxon>
        <taxon>Vertebrata</taxon>
        <taxon>Euteleostomi</taxon>
        <taxon>Actinopterygii</taxon>
        <taxon>Neopterygii</taxon>
        <taxon>Teleostei</taxon>
        <taxon>Neoteleostei</taxon>
        <taxon>Acanthomorphata</taxon>
        <taxon>Ovalentaria</taxon>
        <taxon>Atherinomorphae</taxon>
        <taxon>Cyprinodontiformes</taxon>
        <taxon>Goodeidae</taxon>
        <taxon>Goodea</taxon>
    </lineage>
</organism>
<protein>
    <submittedName>
        <fullName evidence="2">Uncharacterized protein</fullName>
    </submittedName>
</protein>
<dbReference type="EMBL" id="JAHRIO010042372">
    <property type="protein sequence ID" value="MEQ2172609.1"/>
    <property type="molecule type" value="Genomic_DNA"/>
</dbReference>
<evidence type="ECO:0000313" key="2">
    <source>
        <dbReference type="EMBL" id="MEQ2172609.1"/>
    </source>
</evidence>
<comment type="caution">
    <text evidence="2">The sequence shown here is derived from an EMBL/GenBank/DDBJ whole genome shotgun (WGS) entry which is preliminary data.</text>
</comment>
<name>A0ABV0NMJ1_9TELE</name>
<reference evidence="2 3" key="1">
    <citation type="submission" date="2021-06" db="EMBL/GenBank/DDBJ databases">
        <authorList>
            <person name="Palmer J.M."/>
        </authorList>
    </citation>
    <scope>NUCLEOTIDE SEQUENCE [LARGE SCALE GENOMIC DNA]</scope>
    <source>
        <strain evidence="2 3">GA_2019</strain>
        <tissue evidence="2">Muscle</tissue>
    </source>
</reference>
<evidence type="ECO:0000313" key="3">
    <source>
        <dbReference type="Proteomes" id="UP001476798"/>
    </source>
</evidence>
<accession>A0ABV0NMJ1</accession>
<feature type="compositionally biased region" description="Low complexity" evidence="1">
    <location>
        <begin position="16"/>
        <end position="28"/>
    </location>
</feature>
<feature type="compositionally biased region" description="Polar residues" evidence="1">
    <location>
        <begin position="34"/>
        <end position="43"/>
    </location>
</feature>
<keyword evidence="3" id="KW-1185">Reference proteome</keyword>
<evidence type="ECO:0000256" key="1">
    <source>
        <dbReference type="SAM" id="MobiDB-lite"/>
    </source>
</evidence>